<dbReference type="Proteomes" id="UP001516400">
    <property type="component" value="Unassembled WGS sequence"/>
</dbReference>
<evidence type="ECO:0000313" key="2">
    <source>
        <dbReference type="EMBL" id="KAL3269130.1"/>
    </source>
</evidence>
<feature type="compositionally biased region" description="Low complexity" evidence="1">
    <location>
        <begin position="1"/>
        <end position="19"/>
    </location>
</feature>
<sequence>MPIEATTSASPKSTSAQPSYVATPAIETPDRVDRYIYRGRPHSTAITIRSRSGKGFEHGQLSLRDIAACVVHMKKIITMSAGSVVAKPNEQGTPIRFLNANDKLKAHPSRVLNPAERNYCTTEKEV</sequence>
<dbReference type="AlphaFoldDB" id="A0ABD2MRW0"/>
<comment type="caution">
    <text evidence="2">The sequence shown here is derived from an EMBL/GenBank/DDBJ whole genome shotgun (WGS) entry which is preliminary data.</text>
</comment>
<evidence type="ECO:0000256" key="1">
    <source>
        <dbReference type="SAM" id="MobiDB-lite"/>
    </source>
</evidence>
<accession>A0ABD2MRW0</accession>
<feature type="region of interest" description="Disordered" evidence="1">
    <location>
        <begin position="1"/>
        <end position="24"/>
    </location>
</feature>
<organism evidence="2 3">
    <name type="scientific">Cryptolaemus montrouzieri</name>
    <dbReference type="NCBI Taxonomy" id="559131"/>
    <lineage>
        <taxon>Eukaryota</taxon>
        <taxon>Metazoa</taxon>
        <taxon>Ecdysozoa</taxon>
        <taxon>Arthropoda</taxon>
        <taxon>Hexapoda</taxon>
        <taxon>Insecta</taxon>
        <taxon>Pterygota</taxon>
        <taxon>Neoptera</taxon>
        <taxon>Endopterygota</taxon>
        <taxon>Coleoptera</taxon>
        <taxon>Polyphaga</taxon>
        <taxon>Cucujiformia</taxon>
        <taxon>Coccinelloidea</taxon>
        <taxon>Coccinellidae</taxon>
        <taxon>Scymninae</taxon>
        <taxon>Scymnini</taxon>
        <taxon>Cryptolaemus</taxon>
    </lineage>
</organism>
<dbReference type="EMBL" id="JABFTP020000021">
    <property type="protein sequence ID" value="KAL3269130.1"/>
    <property type="molecule type" value="Genomic_DNA"/>
</dbReference>
<keyword evidence="3" id="KW-1185">Reference proteome</keyword>
<gene>
    <name evidence="2" type="ORF">HHI36_008211</name>
</gene>
<evidence type="ECO:0000313" key="3">
    <source>
        <dbReference type="Proteomes" id="UP001516400"/>
    </source>
</evidence>
<name>A0ABD2MRW0_9CUCU</name>
<protein>
    <submittedName>
        <fullName evidence="2">Uncharacterized protein</fullName>
    </submittedName>
</protein>
<proteinExistence type="predicted"/>
<reference evidence="2 3" key="1">
    <citation type="journal article" date="2021" name="BMC Biol.">
        <title>Horizontally acquired antibacterial genes associated with adaptive radiation of ladybird beetles.</title>
        <authorList>
            <person name="Li H.S."/>
            <person name="Tang X.F."/>
            <person name="Huang Y.H."/>
            <person name="Xu Z.Y."/>
            <person name="Chen M.L."/>
            <person name="Du X.Y."/>
            <person name="Qiu B.Y."/>
            <person name="Chen P.T."/>
            <person name="Zhang W."/>
            <person name="Slipinski A."/>
            <person name="Escalona H.E."/>
            <person name="Waterhouse R.M."/>
            <person name="Zwick A."/>
            <person name="Pang H."/>
        </authorList>
    </citation>
    <scope>NUCLEOTIDE SEQUENCE [LARGE SCALE GENOMIC DNA]</scope>
    <source>
        <strain evidence="2">SYSU2018</strain>
    </source>
</reference>